<accession>A0A409X1U6</accession>
<dbReference type="Proteomes" id="UP000284842">
    <property type="component" value="Unassembled WGS sequence"/>
</dbReference>
<organism evidence="1 2">
    <name type="scientific">Panaeolus cyanescens</name>
    <dbReference type="NCBI Taxonomy" id="181874"/>
    <lineage>
        <taxon>Eukaryota</taxon>
        <taxon>Fungi</taxon>
        <taxon>Dikarya</taxon>
        <taxon>Basidiomycota</taxon>
        <taxon>Agaricomycotina</taxon>
        <taxon>Agaricomycetes</taxon>
        <taxon>Agaricomycetidae</taxon>
        <taxon>Agaricales</taxon>
        <taxon>Agaricineae</taxon>
        <taxon>Galeropsidaceae</taxon>
        <taxon>Panaeolus</taxon>
    </lineage>
</organism>
<keyword evidence="2" id="KW-1185">Reference proteome</keyword>
<dbReference type="OrthoDB" id="2364174at2759"/>
<name>A0A409X1U6_9AGAR</name>
<proteinExistence type="predicted"/>
<protein>
    <submittedName>
        <fullName evidence="1">Uncharacterized protein</fullName>
    </submittedName>
</protein>
<reference evidence="1 2" key="1">
    <citation type="journal article" date="2018" name="Evol. Lett.">
        <title>Horizontal gene cluster transfer increased hallucinogenic mushroom diversity.</title>
        <authorList>
            <person name="Reynolds H.T."/>
            <person name="Vijayakumar V."/>
            <person name="Gluck-Thaler E."/>
            <person name="Korotkin H.B."/>
            <person name="Matheny P.B."/>
            <person name="Slot J.C."/>
        </authorList>
    </citation>
    <scope>NUCLEOTIDE SEQUENCE [LARGE SCALE GENOMIC DNA]</scope>
    <source>
        <strain evidence="1 2">2629</strain>
    </source>
</reference>
<gene>
    <name evidence="1" type="ORF">CVT24_002669</name>
</gene>
<dbReference type="InParanoid" id="A0A409X1U6"/>
<evidence type="ECO:0000313" key="2">
    <source>
        <dbReference type="Proteomes" id="UP000284842"/>
    </source>
</evidence>
<dbReference type="EMBL" id="NHTK01004825">
    <property type="protein sequence ID" value="PPQ84755.1"/>
    <property type="molecule type" value="Genomic_DNA"/>
</dbReference>
<sequence>MPTKFVPKPPLEKLSLATRKDVRDNFESKKKEWEIQATEITGAQIAIKFDANTVLAYMPDTTNAGSMLACYVEGFIEAADRFINTYGDLGKEYFKSAVHKG</sequence>
<comment type="caution">
    <text evidence="1">The sequence shown here is derived from an EMBL/GenBank/DDBJ whole genome shotgun (WGS) entry which is preliminary data.</text>
</comment>
<dbReference type="AlphaFoldDB" id="A0A409X1U6"/>
<evidence type="ECO:0000313" key="1">
    <source>
        <dbReference type="EMBL" id="PPQ84755.1"/>
    </source>
</evidence>